<keyword evidence="4" id="KW-1185">Reference proteome</keyword>
<dbReference type="EMBL" id="JAAIYO010000001">
    <property type="protein sequence ID" value="MBE4747072.1"/>
    <property type="molecule type" value="Genomic_DNA"/>
</dbReference>
<keyword evidence="2" id="KW-0732">Signal</keyword>
<feature type="region of interest" description="Disordered" evidence="1">
    <location>
        <begin position="25"/>
        <end position="54"/>
    </location>
</feature>
<feature type="chain" id="PRO_5046542010" evidence="2">
    <location>
        <begin position="20"/>
        <end position="219"/>
    </location>
</feature>
<dbReference type="SUPFAM" id="SSF54427">
    <property type="entry name" value="NTF2-like"/>
    <property type="match status" value="1"/>
</dbReference>
<evidence type="ECO:0000256" key="1">
    <source>
        <dbReference type="SAM" id="MobiDB-lite"/>
    </source>
</evidence>
<feature type="compositionally biased region" description="Low complexity" evidence="1">
    <location>
        <begin position="32"/>
        <end position="49"/>
    </location>
</feature>
<organism evidence="3 4">
    <name type="scientific">Corallococcus soli</name>
    <dbReference type="NCBI Taxonomy" id="2710757"/>
    <lineage>
        <taxon>Bacteria</taxon>
        <taxon>Pseudomonadati</taxon>
        <taxon>Myxococcota</taxon>
        <taxon>Myxococcia</taxon>
        <taxon>Myxococcales</taxon>
        <taxon>Cystobacterineae</taxon>
        <taxon>Myxococcaceae</taxon>
        <taxon>Corallococcus</taxon>
    </lineage>
</organism>
<proteinExistence type="predicted"/>
<gene>
    <name evidence="3" type="ORF">G4177_02640</name>
</gene>
<evidence type="ECO:0000256" key="2">
    <source>
        <dbReference type="SAM" id="SignalP"/>
    </source>
</evidence>
<protein>
    <submittedName>
        <fullName evidence="3">Nuclear transport factor 2 family protein</fullName>
    </submittedName>
</protein>
<evidence type="ECO:0000313" key="3">
    <source>
        <dbReference type="EMBL" id="MBE4747072.1"/>
    </source>
</evidence>
<accession>A0ABR9PGN1</accession>
<comment type="caution">
    <text evidence="3">The sequence shown here is derived from an EMBL/GenBank/DDBJ whole genome shotgun (WGS) entry which is preliminary data.</text>
</comment>
<evidence type="ECO:0000313" key="4">
    <source>
        <dbReference type="Proteomes" id="UP001516472"/>
    </source>
</evidence>
<sequence>MSRLLIACAVLLGATSAFAQAPAAPAAPPKAAPASKAAPAATAPKAAQPDPRKAVAERTQAALAQLPAPKPEDVKSIDSLLKALYDSISGPGGTARDWQRFRSLFYPGATLVPLMGSPTAPGIRAQPFSVEEYIALATAASSLQGFFEKETQRQTLGYGALVQVMSTYEARGTPDGAVMMKGVNSIQVFNDGQRWWLMHIVWLDEKTAGLKVPTDLTRK</sequence>
<feature type="signal peptide" evidence="2">
    <location>
        <begin position="1"/>
        <end position="19"/>
    </location>
</feature>
<name>A0ABR9PGN1_9BACT</name>
<dbReference type="RefSeq" id="WP_193346486.1">
    <property type="nucleotide sequence ID" value="NZ_CBCSIP010000120.1"/>
</dbReference>
<dbReference type="Proteomes" id="UP001516472">
    <property type="component" value="Unassembled WGS sequence"/>
</dbReference>
<dbReference type="InterPro" id="IPR032710">
    <property type="entry name" value="NTF2-like_dom_sf"/>
</dbReference>
<reference evidence="3 4" key="1">
    <citation type="submission" date="2020-02" db="EMBL/GenBank/DDBJ databases">
        <authorList>
            <person name="Babadi Z.K."/>
            <person name="Risdian C."/>
            <person name="Ebrahimipour G.H."/>
            <person name="Wink J."/>
        </authorList>
    </citation>
    <scope>NUCLEOTIDE SEQUENCE [LARGE SCALE GENOMIC DNA]</scope>
    <source>
        <strain evidence="3 4">ZKHCc1 1396</strain>
    </source>
</reference>